<sequence>MKEKILLFDLDGTLIDSTQAILESFVNTALFFGINLKERRGEIMGLIGATLRDMFMHFGFSEEETEQCIKMYRTNYERIYLEKTHLLPKVKEALESVPKSYGMGVVTSKNRYFSLKILEHLGINSFFSVVVAIDDVSEPKPSAEPIQRALEDLNFQAQEVYMIGDTFFDMQSAKNAGVIGIGVMGRYEKQLEKYTDFVFSDLFKAVNYIKEQN</sequence>
<dbReference type="GO" id="GO:0005829">
    <property type="term" value="C:cytosol"/>
    <property type="evidence" value="ECO:0007669"/>
    <property type="project" value="TreeGrafter"/>
</dbReference>
<dbReference type="AlphaFoldDB" id="A0A1B1U3M7"/>
<evidence type="ECO:0000313" key="5">
    <source>
        <dbReference type="EMBL" id="ANV97394.1"/>
    </source>
</evidence>
<dbReference type="NCBIfam" id="TIGR01509">
    <property type="entry name" value="HAD-SF-IA-v3"/>
    <property type="match status" value="1"/>
</dbReference>
<dbReference type="SUPFAM" id="SSF56784">
    <property type="entry name" value="HAD-like"/>
    <property type="match status" value="1"/>
</dbReference>
<dbReference type="EC" id="3.1.3.18" evidence="4"/>
<dbReference type="EMBL" id="CP016503">
    <property type="protein sequence ID" value="ANV97394.1"/>
    <property type="molecule type" value="Genomic_DNA"/>
</dbReference>
<name>A0A1B1U3M7_9HELI</name>
<comment type="pathway">
    <text evidence="2">Organic acid metabolism; glycolate biosynthesis; glycolate from 2-phosphoglycolate: step 1/1.</text>
</comment>
<dbReference type="SFLD" id="SFLDS00003">
    <property type="entry name" value="Haloacid_Dehalogenase"/>
    <property type="match status" value="1"/>
</dbReference>
<dbReference type="InterPro" id="IPR006439">
    <property type="entry name" value="HAD-SF_hydro_IA"/>
</dbReference>
<dbReference type="Proteomes" id="UP000092884">
    <property type="component" value="Chromosome"/>
</dbReference>
<evidence type="ECO:0000313" key="6">
    <source>
        <dbReference type="Proteomes" id="UP000092884"/>
    </source>
</evidence>
<gene>
    <name evidence="5" type="ORF">BBW65_00530</name>
</gene>
<dbReference type="Gene3D" id="3.40.50.1000">
    <property type="entry name" value="HAD superfamily/HAD-like"/>
    <property type="match status" value="1"/>
</dbReference>
<dbReference type="Gene3D" id="1.10.150.240">
    <property type="entry name" value="Putative phosphatase, domain 2"/>
    <property type="match status" value="1"/>
</dbReference>
<keyword evidence="6" id="KW-1185">Reference proteome</keyword>
<dbReference type="OrthoDB" id="9793014at2"/>
<comment type="similarity">
    <text evidence="3">Belongs to the HAD-like hydrolase superfamily. CbbY/CbbZ/Gph/YieH family.</text>
</comment>
<reference evidence="6" key="1">
    <citation type="submission" date="2016-07" db="EMBL/GenBank/DDBJ databases">
        <authorList>
            <person name="Florea S."/>
            <person name="Webb J.S."/>
            <person name="Jaromczyk J."/>
            <person name="Schardl C.L."/>
        </authorList>
    </citation>
    <scope>NUCLEOTIDE SEQUENCE [LARGE SCALE GENOMIC DNA]</scope>
    <source>
        <strain evidence="6">MIT 01-6242</strain>
    </source>
</reference>
<dbReference type="PANTHER" id="PTHR43434">
    <property type="entry name" value="PHOSPHOGLYCOLATE PHOSPHATASE"/>
    <property type="match status" value="1"/>
</dbReference>
<evidence type="ECO:0000256" key="2">
    <source>
        <dbReference type="ARBA" id="ARBA00004818"/>
    </source>
</evidence>
<dbReference type="InterPro" id="IPR036412">
    <property type="entry name" value="HAD-like_sf"/>
</dbReference>
<evidence type="ECO:0000256" key="1">
    <source>
        <dbReference type="ARBA" id="ARBA00000830"/>
    </source>
</evidence>
<dbReference type="SFLD" id="SFLDG01129">
    <property type="entry name" value="C1.5:_HAD__Beta-PGM__Phosphata"/>
    <property type="match status" value="1"/>
</dbReference>
<organism evidence="5 6">
    <name type="scientific">Helicobacter enhydrae</name>
    <dbReference type="NCBI Taxonomy" id="222136"/>
    <lineage>
        <taxon>Bacteria</taxon>
        <taxon>Pseudomonadati</taxon>
        <taxon>Campylobacterota</taxon>
        <taxon>Epsilonproteobacteria</taxon>
        <taxon>Campylobacterales</taxon>
        <taxon>Helicobacteraceae</taxon>
        <taxon>Helicobacter</taxon>
    </lineage>
</organism>
<dbReference type="NCBIfam" id="TIGR01549">
    <property type="entry name" value="HAD-SF-IA-v1"/>
    <property type="match status" value="1"/>
</dbReference>
<dbReference type="GO" id="GO:0006281">
    <property type="term" value="P:DNA repair"/>
    <property type="evidence" value="ECO:0007669"/>
    <property type="project" value="TreeGrafter"/>
</dbReference>
<dbReference type="InterPro" id="IPR041492">
    <property type="entry name" value="HAD_2"/>
</dbReference>
<proteinExistence type="inferred from homology"/>
<protein>
    <recommendedName>
        <fullName evidence="4">phosphoglycolate phosphatase</fullName>
        <ecNumber evidence="4">3.1.3.18</ecNumber>
    </recommendedName>
</protein>
<dbReference type="InterPro" id="IPR050155">
    <property type="entry name" value="HAD-like_hydrolase_sf"/>
</dbReference>
<dbReference type="InterPro" id="IPR023214">
    <property type="entry name" value="HAD_sf"/>
</dbReference>
<accession>A0A1B1U3M7</accession>
<evidence type="ECO:0000256" key="3">
    <source>
        <dbReference type="ARBA" id="ARBA00006171"/>
    </source>
</evidence>
<dbReference type="Pfam" id="PF13419">
    <property type="entry name" value="HAD_2"/>
    <property type="match status" value="1"/>
</dbReference>
<dbReference type="PANTHER" id="PTHR43434:SF1">
    <property type="entry name" value="PHOSPHOGLYCOLATE PHOSPHATASE"/>
    <property type="match status" value="1"/>
</dbReference>
<dbReference type="KEGG" id="het:BBW65_00530"/>
<dbReference type="RefSeq" id="WP_066338324.1">
    <property type="nucleotide sequence ID" value="NZ_CP016503.1"/>
</dbReference>
<comment type="catalytic activity">
    <reaction evidence="1">
        <text>2-phosphoglycolate + H2O = glycolate + phosphate</text>
        <dbReference type="Rhea" id="RHEA:14369"/>
        <dbReference type="ChEBI" id="CHEBI:15377"/>
        <dbReference type="ChEBI" id="CHEBI:29805"/>
        <dbReference type="ChEBI" id="CHEBI:43474"/>
        <dbReference type="ChEBI" id="CHEBI:58033"/>
        <dbReference type="EC" id="3.1.3.18"/>
    </reaction>
</comment>
<evidence type="ECO:0000256" key="4">
    <source>
        <dbReference type="ARBA" id="ARBA00013078"/>
    </source>
</evidence>
<dbReference type="GO" id="GO:0008967">
    <property type="term" value="F:phosphoglycolate phosphatase activity"/>
    <property type="evidence" value="ECO:0007669"/>
    <property type="project" value="UniProtKB-EC"/>
</dbReference>
<dbReference type="InterPro" id="IPR023198">
    <property type="entry name" value="PGP-like_dom2"/>
</dbReference>
<dbReference type="STRING" id="222136.BBW65_00530"/>